<dbReference type="RefSeq" id="WP_187243755.1">
    <property type="nucleotide sequence ID" value="NZ_BAAAOK010000013.1"/>
</dbReference>
<proteinExistence type="predicted"/>
<evidence type="ECO:0000313" key="9">
    <source>
        <dbReference type="Proteomes" id="UP000805614"/>
    </source>
</evidence>
<dbReference type="SUPFAM" id="SSF103473">
    <property type="entry name" value="MFS general substrate transporter"/>
    <property type="match status" value="1"/>
</dbReference>
<sequence length="423" mass="43553">MTATSAEGAVLRPLRHSGFRNLTLGRTMTHCANSMAPVALAFAVLDMTGSAIDVGLVVGTRSVANILLVLFGGLMADRLPRALILQGASLSAAAVQAAVAVTLLTGSGSLSVLILLSAVNGAMAAVSLPASASLTPQTVPQEDLRAANAVARMGVNIGMIAGASLGGMITAVFGPGWGIMANAVAFTMAALAYHGVRVPRAANTAASSARPLHELREGWREFTARAWVWVVVLQFFVINAVMAGGIQVIGPTIADSTYGRTAWGLALAVQMAGALVGGFLVARYRARHTLRIGVALVALDALPLLTLADAAPLALLMTAMFINGLALEQFGVAWDLSLQENIPADRLARVYSYDVLGSILAMPIGEMTAGALSERFGNRATLLGGAGLIVGVTALALCSRQVRSLTTGAAHEDIRPVGAKSRI</sequence>
<feature type="transmembrane region" description="Helical" evidence="6">
    <location>
        <begin position="153"/>
        <end position="173"/>
    </location>
</feature>
<keyword evidence="4 6" id="KW-1133">Transmembrane helix</keyword>
<evidence type="ECO:0000259" key="7">
    <source>
        <dbReference type="PROSITE" id="PS50850"/>
    </source>
</evidence>
<organism evidence="8 9">
    <name type="scientific">Actinomadura alba</name>
    <dbReference type="NCBI Taxonomy" id="406431"/>
    <lineage>
        <taxon>Bacteria</taxon>
        <taxon>Bacillati</taxon>
        <taxon>Actinomycetota</taxon>
        <taxon>Actinomycetes</taxon>
        <taxon>Streptosporangiales</taxon>
        <taxon>Thermomonosporaceae</taxon>
        <taxon>Actinomadura</taxon>
    </lineage>
</organism>
<comment type="caution">
    <text evidence="8">The sequence shown here is derived from an EMBL/GenBank/DDBJ whole genome shotgun (WGS) entry which is preliminary data.</text>
</comment>
<feature type="transmembrane region" description="Helical" evidence="6">
    <location>
        <begin position="380"/>
        <end position="398"/>
    </location>
</feature>
<keyword evidence="9" id="KW-1185">Reference proteome</keyword>
<protein>
    <submittedName>
        <fullName evidence="8">MFS transporter</fullName>
    </submittedName>
</protein>
<evidence type="ECO:0000256" key="4">
    <source>
        <dbReference type="ARBA" id="ARBA00022989"/>
    </source>
</evidence>
<feature type="transmembrane region" description="Helical" evidence="6">
    <location>
        <begin position="262"/>
        <end position="282"/>
    </location>
</feature>
<dbReference type="Pfam" id="PF07690">
    <property type="entry name" value="MFS_1"/>
    <property type="match status" value="1"/>
</dbReference>
<dbReference type="PROSITE" id="PS50850">
    <property type="entry name" value="MFS"/>
    <property type="match status" value="1"/>
</dbReference>
<dbReference type="InterPro" id="IPR011701">
    <property type="entry name" value="MFS"/>
</dbReference>
<evidence type="ECO:0000256" key="6">
    <source>
        <dbReference type="SAM" id="Phobius"/>
    </source>
</evidence>
<keyword evidence="2" id="KW-1003">Cell membrane</keyword>
<accession>A0ABR7LPN6</accession>
<evidence type="ECO:0000256" key="5">
    <source>
        <dbReference type="ARBA" id="ARBA00023136"/>
    </source>
</evidence>
<dbReference type="Gene3D" id="1.20.1250.20">
    <property type="entry name" value="MFS general substrate transporter like domains"/>
    <property type="match status" value="1"/>
</dbReference>
<evidence type="ECO:0000256" key="3">
    <source>
        <dbReference type="ARBA" id="ARBA00022692"/>
    </source>
</evidence>
<dbReference type="PANTHER" id="PTHR23513">
    <property type="entry name" value="INTEGRAL MEMBRANE EFFLUX PROTEIN-RELATED"/>
    <property type="match status" value="1"/>
</dbReference>
<dbReference type="PANTHER" id="PTHR23513:SF11">
    <property type="entry name" value="STAPHYLOFERRIN A TRANSPORTER"/>
    <property type="match status" value="1"/>
</dbReference>
<comment type="subcellular location">
    <subcellularLocation>
        <location evidence="1">Cell membrane</location>
        <topology evidence="1">Multi-pass membrane protein</topology>
    </subcellularLocation>
</comment>
<dbReference type="EMBL" id="JABVEC010000009">
    <property type="protein sequence ID" value="MBC6466749.1"/>
    <property type="molecule type" value="Genomic_DNA"/>
</dbReference>
<dbReference type="Proteomes" id="UP000805614">
    <property type="component" value="Unassembled WGS sequence"/>
</dbReference>
<feature type="transmembrane region" description="Helical" evidence="6">
    <location>
        <begin position="179"/>
        <end position="196"/>
    </location>
</feature>
<feature type="domain" description="Major facilitator superfamily (MFS) profile" evidence="7">
    <location>
        <begin position="1"/>
        <end position="403"/>
    </location>
</feature>
<feature type="transmembrane region" description="Helical" evidence="6">
    <location>
        <begin position="54"/>
        <end position="76"/>
    </location>
</feature>
<evidence type="ECO:0000256" key="2">
    <source>
        <dbReference type="ARBA" id="ARBA00022475"/>
    </source>
</evidence>
<name>A0ABR7LPN6_9ACTN</name>
<reference evidence="8 9" key="1">
    <citation type="submission" date="2020-06" db="EMBL/GenBank/DDBJ databases">
        <title>Actinomadura xiongansis sp. nov., isolated from soil of Baiyangdian.</title>
        <authorList>
            <person name="Zhang X."/>
        </authorList>
    </citation>
    <scope>NUCLEOTIDE SEQUENCE [LARGE SCALE GENOMIC DNA]</scope>
    <source>
        <strain evidence="8 9">HBUM206468</strain>
    </source>
</reference>
<dbReference type="CDD" id="cd06173">
    <property type="entry name" value="MFS_MefA_like"/>
    <property type="match status" value="1"/>
</dbReference>
<dbReference type="InterPro" id="IPR020846">
    <property type="entry name" value="MFS_dom"/>
</dbReference>
<keyword evidence="3 6" id="KW-0812">Transmembrane</keyword>
<dbReference type="InterPro" id="IPR036259">
    <property type="entry name" value="MFS_trans_sf"/>
</dbReference>
<keyword evidence="5 6" id="KW-0472">Membrane</keyword>
<feature type="transmembrane region" description="Helical" evidence="6">
    <location>
        <begin position="294"/>
        <end position="322"/>
    </location>
</feature>
<evidence type="ECO:0000313" key="8">
    <source>
        <dbReference type="EMBL" id="MBC6466749.1"/>
    </source>
</evidence>
<evidence type="ECO:0000256" key="1">
    <source>
        <dbReference type="ARBA" id="ARBA00004651"/>
    </source>
</evidence>
<feature type="transmembrane region" description="Helical" evidence="6">
    <location>
        <begin position="110"/>
        <end position="132"/>
    </location>
</feature>
<gene>
    <name evidence="8" type="ORF">HKK74_14740</name>
</gene>
<feature type="transmembrane region" description="Helical" evidence="6">
    <location>
        <begin position="226"/>
        <end position="250"/>
    </location>
</feature>
<feature type="transmembrane region" description="Helical" evidence="6">
    <location>
        <begin position="83"/>
        <end position="104"/>
    </location>
</feature>